<gene>
    <name evidence="3" type="primary">LOC110415794</name>
</gene>
<dbReference type="GO" id="GO:0047372">
    <property type="term" value="F:monoacylglycerol lipase activity"/>
    <property type="evidence" value="ECO:0007669"/>
    <property type="project" value="TreeGrafter"/>
</dbReference>
<keyword evidence="1" id="KW-0442">Lipid degradation</keyword>
<evidence type="ECO:0000256" key="1">
    <source>
        <dbReference type="ARBA" id="ARBA00022963"/>
    </source>
</evidence>
<dbReference type="GO" id="GO:0016042">
    <property type="term" value="P:lipid catabolic process"/>
    <property type="evidence" value="ECO:0007669"/>
    <property type="project" value="UniProtKB-KW"/>
</dbReference>
<keyword evidence="2" id="KW-1185">Reference proteome</keyword>
<dbReference type="OrthoDB" id="1002110at2759"/>
<dbReference type="AlphaFoldDB" id="A0A6J1A8U8"/>
<evidence type="ECO:0000313" key="3">
    <source>
        <dbReference type="RefSeq" id="XP_021283191.1"/>
    </source>
</evidence>
<dbReference type="PANTHER" id="PTHR32176">
    <property type="entry name" value="XYLOSE ISOMERASE"/>
    <property type="match status" value="1"/>
</dbReference>
<accession>A0A6J1A8U8</accession>
<dbReference type="GO" id="GO:0004620">
    <property type="term" value="F:phospholipase activity"/>
    <property type="evidence" value="ECO:0007669"/>
    <property type="project" value="TreeGrafter"/>
</dbReference>
<dbReference type="GeneID" id="110415794"/>
<dbReference type="Gene3D" id="3.40.1090.10">
    <property type="entry name" value="Cytosolic phospholipase A2 catalytic domain"/>
    <property type="match status" value="1"/>
</dbReference>
<proteinExistence type="predicted"/>
<reference evidence="3" key="1">
    <citation type="submission" date="2025-08" db="UniProtKB">
        <authorList>
            <consortium name="RefSeq"/>
        </authorList>
    </citation>
    <scope>IDENTIFICATION</scope>
    <source>
        <tissue evidence="3">Leaf</tissue>
    </source>
</reference>
<keyword evidence="1" id="KW-0443">Lipid metabolism</keyword>
<organism evidence="2 3">
    <name type="scientific">Herrania umbratica</name>
    <dbReference type="NCBI Taxonomy" id="108875"/>
    <lineage>
        <taxon>Eukaryota</taxon>
        <taxon>Viridiplantae</taxon>
        <taxon>Streptophyta</taxon>
        <taxon>Embryophyta</taxon>
        <taxon>Tracheophyta</taxon>
        <taxon>Spermatophyta</taxon>
        <taxon>Magnoliopsida</taxon>
        <taxon>eudicotyledons</taxon>
        <taxon>Gunneridae</taxon>
        <taxon>Pentapetalae</taxon>
        <taxon>rosids</taxon>
        <taxon>malvids</taxon>
        <taxon>Malvales</taxon>
        <taxon>Malvaceae</taxon>
        <taxon>Byttnerioideae</taxon>
        <taxon>Herrania</taxon>
    </lineage>
</organism>
<protein>
    <submittedName>
        <fullName evidence="3">Patatin-like protein 2</fullName>
    </submittedName>
</protein>
<dbReference type="PANTHER" id="PTHR32176:SF116">
    <property type="entry name" value="PATATIN"/>
    <property type="match status" value="1"/>
</dbReference>
<dbReference type="Proteomes" id="UP000504621">
    <property type="component" value="Unplaced"/>
</dbReference>
<dbReference type="RefSeq" id="XP_021283191.1">
    <property type="nucleotide sequence ID" value="XM_021427516.1"/>
</dbReference>
<name>A0A6J1A8U8_9ROSI</name>
<evidence type="ECO:0000313" key="2">
    <source>
        <dbReference type="Proteomes" id="UP000504621"/>
    </source>
</evidence>
<sequence>MMKFSNNQNVYYYLLTLNQIDSLKYTQAAADNSSQENLQNLEKIANELLKKPVAAVNLETGLYEPIEEAGTYEDALIRFAKGLTDERRRRQANCSS</sequence>